<dbReference type="InterPro" id="IPR042206">
    <property type="entry name" value="CRISPR-assoc_Cas1_C"/>
</dbReference>
<keyword evidence="8 9" id="KW-0464">Manganese</keyword>
<name>A0A1H2PWK9_9FIRM</name>
<dbReference type="GO" id="GO:0016787">
    <property type="term" value="F:hydrolase activity"/>
    <property type="evidence" value="ECO:0007669"/>
    <property type="project" value="UniProtKB-KW"/>
</dbReference>
<dbReference type="RefSeq" id="WP_074685277.1">
    <property type="nucleotide sequence ID" value="NZ_FNNF01000001.1"/>
</dbReference>
<comment type="cofactor">
    <cofactor evidence="9">
        <name>Mg(2+)</name>
        <dbReference type="ChEBI" id="CHEBI:18420"/>
    </cofactor>
    <cofactor evidence="9">
        <name>Mn(2+)</name>
        <dbReference type="ChEBI" id="CHEBI:29035"/>
    </cofactor>
</comment>
<dbReference type="EC" id="3.1.-.-" evidence="9"/>
<dbReference type="GO" id="GO:0051607">
    <property type="term" value="P:defense response to virus"/>
    <property type="evidence" value="ECO:0007669"/>
    <property type="project" value="UniProtKB-UniRule"/>
</dbReference>
<feature type="binding site" evidence="9">
    <location>
        <position position="221"/>
    </location>
    <ligand>
        <name>Mn(2+)</name>
        <dbReference type="ChEBI" id="CHEBI:29035"/>
    </ligand>
</feature>
<keyword evidence="2 9" id="KW-0479">Metal-binding</keyword>
<dbReference type="EMBL" id="FNNF01000001">
    <property type="protein sequence ID" value="SDV99225.1"/>
    <property type="molecule type" value="Genomic_DNA"/>
</dbReference>
<dbReference type="PANTHER" id="PTHR43219:SF1">
    <property type="entry name" value="CRISPR-ASSOCIATED ENDONUCLEASE CAS1"/>
    <property type="match status" value="1"/>
</dbReference>
<reference evidence="10 11" key="1">
    <citation type="submission" date="2016-10" db="EMBL/GenBank/DDBJ databases">
        <authorList>
            <person name="de Groot N.N."/>
        </authorList>
    </citation>
    <scope>NUCLEOTIDE SEQUENCE [LARGE SCALE GENOMIC DNA]</scope>
    <source>
        <strain evidence="10 11">S3b</strain>
    </source>
</reference>
<evidence type="ECO:0000256" key="7">
    <source>
        <dbReference type="ARBA" id="ARBA00023125"/>
    </source>
</evidence>
<dbReference type="HAMAP" id="MF_01470">
    <property type="entry name" value="Cas1"/>
    <property type="match status" value="1"/>
</dbReference>
<evidence type="ECO:0000256" key="6">
    <source>
        <dbReference type="ARBA" id="ARBA00023118"/>
    </source>
</evidence>
<dbReference type="AlphaFoldDB" id="A0A1H2PWK9"/>
<dbReference type="Gene3D" id="3.100.10.20">
    <property type="entry name" value="CRISPR-associated endonuclease Cas1, N-terminal domain"/>
    <property type="match status" value="1"/>
</dbReference>
<dbReference type="InterPro" id="IPR042211">
    <property type="entry name" value="CRISPR-assoc_Cas1_N"/>
</dbReference>
<keyword evidence="1 9" id="KW-0540">Nuclease</keyword>
<gene>
    <name evidence="9" type="primary">cas1</name>
    <name evidence="10" type="ORF">SAMN04487759_10129</name>
</gene>
<evidence type="ECO:0000256" key="9">
    <source>
        <dbReference type="HAMAP-Rule" id="MF_01470"/>
    </source>
</evidence>
<dbReference type="GO" id="GO:0004520">
    <property type="term" value="F:DNA endonuclease activity"/>
    <property type="evidence" value="ECO:0007669"/>
    <property type="project" value="InterPro"/>
</dbReference>
<comment type="subunit">
    <text evidence="9">Homodimer, forms a heterotetramer with a Cas2 homodimer.</text>
</comment>
<feature type="binding site" evidence="9">
    <location>
        <position position="236"/>
    </location>
    <ligand>
        <name>Mn(2+)</name>
        <dbReference type="ChEBI" id="CHEBI:29035"/>
    </ligand>
</feature>
<dbReference type="InterPro" id="IPR019858">
    <property type="entry name" value="CRISPR-assoc_Cas1_HMARI/TNEAP"/>
</dbReference>
<evidence type="ECO:0000256" key="2">
    <source>
        <dbReference type="ARBA" id="ARBA00022723"/>
    </source>
</evidence>
<dbReference type="InterPro" id="IPR002729">
    <property type="entry name" value="CRISPR-assoc_Cas1"/>
</dbReference>
<keyword evidence="6 9" id="KW-0051">Antiviral defense</keyword>
<comment type="function">
    <text evidence="9">CRISPR (clustered regularly interspaced short palindromic repeat), is an adaptive immune system that provides protection against mobile genetic elements (viruses, transposable elements and conjugative plasmids). CRISPR clusters contain spacers, sequences complementary to antecedent mobile elements, and target invading nucleic acids. CRISPR clusters are transcribed and processed into CRISPR RNA (crRNA). Acts as a dsDNA endonuclease. Involved in the integration of spacer DNA into the CRISPR cassette.</text>
</comment>
<dbReference type="Proteomes" id="UP000182429">
    <property type="component" value="Unassembled WGS sequence"/>
</dbReference>
<evidence type="ECO:0000256" key="5">
    <source>
        <dbReference type="ARBA" id="ARBA00022842"/>
    </source>
</evidence>
<evidence type="ECO:0000256" key="1">
    <source>
        <dbReference type="ARBA" id="ARBA00022722"/>
    </source>
</evidence>
<keyword evidence="5 9" id="KW-0460">Magnesium</keyword>
<keyword evidence="3 9" id="KW-0255">Endonuclease</keyword>
<dbReference type="Gene3D" id="1.20.120.920">
    <property type="entry name" value="CRISPR-associated endonuclease Cas1, C-terminal domain"/>
    <property type="match status" value="1"/>
</dbReference>
<proteinExistence type="inferred from homology"/>
<keyword evidence="7 9" id="KW-0238">DNA-binding</keyword>
<comment type="similarity">
    <text evidence="9">Belongs to the CRISPR-associated endonuclease Cas1 family.</text>
</comment>
<feature type="binding site" evidence="9">
    <location>
        <position position="155"/>
    </location>
    <ligand>
        <name>Mn(2+)</name>
        <dbReference type="ChEBI" id="CHEBI:29035"/>
    </ligand>
</feature>
<evidence type="ECO:0000256" key="4">
    <source>
        <dbReference type="ARBA" id="ARBA00022801"/>
    </source>
</evidence>
<dbReference type="PANTHER" id="PTHR43219">
    <property type="entry name" value="CRISPR-ASSOCIATED ENDONUCLEASE CAS1"/>
    <property type="match status" value="1"/>
</dbReference>
<dbReference type="Pfam" id="PF01867">
    <property type="entry name" value="Cas_Cas1"/>
    <property type="match status" value="1"/>
</dbReference>
<dbReference type="NCBIfam" id="TIGR00287">
    <property type="entry name" value="cas1"/>
    <property type="match status" value="1"/>
</dbReference>
<sequence length="328" mass="38550">MKKTMYIYKSGILSRKDNSLTLEEKNGNITYIPIEQTNAILFFGDVVLNKRTLSLLKEYNVSVSFFSYYGKYIGDFIPDKIKDGKIIMNQVLSYNDERRLYIAKNIVSAETKNCIALIKYYNKKNNVFSYIIDDLDEYLSQIELTCSIEELLLLEAKIKKVYYSSFDWIIKSKDFIFRSRSFYPPKNEVNAIMSYGYAIIYAEILSEIHKSSLIPQISFIHSLSKHSNSLQYDLADIFKSVLIDRLMFRLINKGQLSKNCFDYKEEGCYLNKKGAHIFLKEYDTLMANSVKIGNKYYSYRNLLTREVYNLSNYIEGKSKSYKPYVMRW</sequence>
<protein>
    <recommendedName>
        <fullName evidence="9">CRISPR-associated endonuclease Cas1</fullName>
        <ecNumber evidence="9">3.1.-.-</ecNumber>
    </recommendedName>
</protein>
<evidence type="ECO:0000256" key="3">
    <source>
        <dbReference type="ARBA" id="ARBA00022759"/>
    </source>
</evidence>
<accession>A0A1H2PWK9</accession>
<keyword evidence="4 9" id="KW-0378">Hydrolase</keyword>
<dbReference type="GO" id="GO:0046872">
    <property type="term" value="F:metal ion binding"/>
    <property type="evidence" value="ECO:0007669"/>
    <property type="project" value="UniProtKB-UniRule"/>
</dbReference>
<dbReference type="GO" id="GO:0043571">
    <property type="term" value="P:maintenance of CRISPR repeat elements"/>
    <property type="evidence" value="ECO:0007669"/>
    <property type="project" value="UniProtKB-UniRule"/>
</dbReference>
<evidence type="ECO:0000313" key="11">
    <source>
        <dbReference type="Proteomes" id="UP000182429"/>
    </source>
</evidence>
<organism evidence="10 11">
    <name type="scientific">Kandleria vitulina</name>
    <dbReference type="NCBI Taxonomy" id="1630"/>
    <lineage>
        <taxon>Bacteria</taxon>
        <taxon>Bacillati</taxon>
        <taxon>Bacillota</taxon>
        <taxon>Erysipelotrichia</taxon>
        <taxon>Erysipelotrichales</taxon>
        <taxon>Coprobacillaceae</taxon>
        <taxon>Kandleria</taxon>
    </lineage>
</organism>
<dbReference type="GO" id="GO:0003677">
    <property type="term" value="F:DNA binding"/>
    <property type="evidence" value="ECO:0007669"/>
    <property type="project" value="UniProtKB-KW"/>
</dbReference>
<evidence type="ECO:0000313" key="10">
    <source>
        <dbReference type="EMBL" id="SDV99225.1"/>
    </source>
</evidence>
<evidence type="ECO:0000256" key="8">
    <source>
        <dbReference type="ARBA" id="ARBA00023211"/>
    </source>
</evidence>